<dbReference type="PROSITE" id="PS00794">
    <property type="entry name" value="HPPK"/>
    <property type="match status" value="1"/>
</dbReference>
<sequence length="166" mass="18910">MTQAFIALGTNIEPRENHFIKALEMLTDHSGILIQKISSIYETDPVGYEDQEDFLNMVVEVETDLTAEELLRYCQLIEERLGRVRTIRNGPRTIDLDILLYSQESIRLVDLEIPHPRMHERAFVLVPLGEIAPEIIVPGTGESVQKLLNALSEEEKAGVRTWPQES</sequence>
<evidence type="ECO:0000259" key="9">
    <source>
        <dbReference type="PROSITE" id="PS00794"/>
    </source>
</evidence>
<feature type="domain" description="7,8-dihydro-6-hydroxymethylpterin-pyrophosphokinase" evidence="9">
    <location>
        <begin position="88"/>
        <end position="99"/>
    </location>
</feature>
<keyword evidence="5" id="KW-0547">Nucleotide-binding</keyword>
<comment type="catalytic activity">
    <reaction evidence="1">
        <text>6-hydroxymethyl-7,8-dihydropterin + ATP = (7,8-dihydropterin-6-yl)methyl diphosphate + AMP + H(+)</text>
        <dbReference type="Rhea" id="RHEA:11412"/>
        <dbReference type="ChEBI" id="CHEBI:15378"/>
        <dbReference type="ChEBI" id="CHEBI:30616"/>
        <dbReference type="ChEBI" id="CHEBI:44841"/>
        <dbReference type="ChEBI" id="CHEBI:72950"/>
        <dbReference type="ChEBI" id="CHEBI:456215"/>
        <dbReference type="EC" id="2.7.6.3"/>
    </reaction>
</comment>
<dbReference type="RefSeq" id="WP_348028158.1">
    <property type="nucleotide sequence ID" value="NZ_CP129113.1"/>
</dbReference>
<dbReference type="EC" id="2.7.6.3" evidence="3"/>
<evidence type="ECO:0000313" key="10">
    <source>
        <dbReference type="EMBL" id="WLV24781.1"/>
    </source>
</evidence>
<dbReference type="Gene3D" id="3.30.70.560">
    <property type="entry name" value="7,8-Dihydro-6-hydroxymethylpterin-pyrophosphokinase HPPK"/>
    <property type="match status" value="1"/>
</dbReference>
<protein>
    <recommendedName>
        <fullName evidence="3">2-amino-4-hydroxy-6-hydroxymethyldihydropteridine diphosphokinase</fullName>
        <ecNumber evidence="3">2.7.6.3</ecNumber>
    </recommendedName>
</protein>
<dbReference type="EMBL" id="CP129113">
    <property type="protein sequence ID" value="WLV24781.1"/>
    <property type="molecule type" value="Genomic_DNA"/>
</dbReference>
<keyword evidence="4 10" id="KW-0808">Transferase</keyword>
<accession>A0ABY9KVK2</accession>
<evidence type="ECO:0000256" key="3">
    <source>
        <dbReference type="ARBA" id="ARBA00013253"/>
    </source>
</evidence>
<keyword evidence="11" id="KW-1185">Reference proteome</keyword>
<evidence type="ECO:0000256" key="5">
    <source>
        <dbReference type="ARBA" id="ARBA00022741"/>
    </source>
</evidence>
<keyword evidence="7" id="KW-0067">ATP-binding</keyword>
<evidence type="ECO:0000256" key="7">
    <source>
        <dbReference type="ARBA" id="ARBA00022840"/>
    </source>
</evidence>
<gene>
    <name evidence="10" type="primary">folK</name>
    <name evidence="10" type="ORF">QR721_00415</name>
</gene>
<organism evidence="10 11">
    <name type="scientific">Aciduricibacillus chroicocephali</name>
    <dbReference type="NCBI Taxonomy" id="3054939"/>
    <lineage>
        <taxon>Bacteria</taxon>
        <taxon>Bacillati</taxon>
        <taxon>Bacillota</taxon>
        <taxon>Bacilli</taxon>
        <taxon>Bacillales</taxon>
        <taxon>Bacillaceae</taxon>
        <taxon>Aciduricibacillus</taxon>
    </lineage>
</organism>
<evidence type="ECO:0000256" key="2">
    <source>
        <dbReference type="ARBA" id="ARBA00005051"/>
    </source>
</evidence>
<evidence type="ECO:0000256" key="4">
    <source>
        <dbReference type="ARBA" id="ARBA00022679"/>
    </source>
</evidence>
<dbReference type="NCBIfam" id="TIGR01498">
    <property type="entry name" value="folK"/>
    <property type="match status" value="1"/>
</dbReference>
<proteinExistence type="predicted"/>
<comment type="pathway">
    <text evidence="2">Cofactor biosynthesis; tetrahydrofolate biosynthesis; 2-amino-4-hydroxy-6-hydroxymethyl-7,8-dihydropteridine diphosphate from 7,8-dihydroneopterin triphosphate: step 4/4.</text>
</comment>
<keyword evidence="8" id="KW-0289">Folate biosynthesis</keyword>
<dbReference type="InterPro" id="IPR000550">
    <property type="entry name" value="Hppk"/>
</dbReference>
<name>A0ABY9KVK2_9BACI</name>
<dbReference type="Proteomes" id="UP001180087">
    <property type="component" value="Chromosome"/>
</dbReference>
<dbReference type="InterPro" id="IPR035907">
    <property type="entry name" value="Hppk_sf"/>
</dbReference>
<dbReference type="Pfam" id="PF01288">
    <property type="entry name" value="HPPK"/>
    <property type="match status" value="1"/>
</dbReference>
<evidence type="ECO:0000256" key="8">
    <source>
        <dbReference type="ARBA" id="ARBA00022909"/>
    </source>
</evidence>
<dbReference type="PANTHER" id="PTHR43071">
    <property type="entry name" value="2-AMINO-4-HYDROXY-6-HYDROXYMETHYLDIHYDROPTERIDINE PYROPHOSPHOKINASE"/>
    <property type="match status" value="1"/>
</dbReference>
<dbReference type="GO" id="GO:0003848">
    <property type="term" value="F:2-amino-4-hydroxy-6-hydroxymethyldihydropteridine diphosphokinase activity"/>
    <property type="evidence" value="ECO:0007669"/>
    <property type="project" value="UniProtKB-EC"/>
</dbReference>
<dbReference type="PANTHER" id="PTHR43071:SF1">
    <property type="entry name" value="2-AMINO-4-HYDROXY-6-HYDROXYMETHYLDIHYDROPTERIDINE PYROPHOSPHOKINASE"/>
    <property type="match status" value="1"/>
</dbReference>
<keyword evidence="6" id="KW-0418">Kinase</keyword>
<dbReference type="SUPFAM" id="SSF55083">
    <property type="entry name" value="6-hydroxymethyl-7,8-dihydropterin pyrophosphokinase, HPPK"/>
    <property type="match status" value="1"/>
</dbReference>
<evidence type="ECO:0000313" key="11">
    <source>
        <dbReference type="Proteomes" id="UP001180087"/>
    </source>
</evidence>
<reference evidence="10" key="1">
    <citation type="submission" date="2023-06" db="EMBL/GenBank/DDBJ databases">
        <title>A Treasure from Seagulls: Isolation and Description of Aciduricobacillus qingdaonensis gen. nov., sp. nov., a Rare Obligately Uric Acid-utilizing Member in the Family Bacillaceae.</title>
        <authorList>
            <person name="Liu W."/>
            <person name="Wang B."/>
        </authorList>
    </citation>
    <scope>NUCLEOTIDE SEQUENCE</scope>
    <source>
        <strain evidence="10">44XB</strain>
    </source>
</reference>
<evidence type="ECO:0000256" key="6">
    <source>
        <dbReference type="ARBA" id="ARBA00022777"/>
    </source>
</evidence>
<evidence type="ECO:0000256" key="1">
    <source>
        <dbReference type="ARBA" id="ARBA00000198"/>
    </source>
</evidence>
<dbReference type="CDD" id="cd00483">
    <property type="entry name" value="HPPK"/>
    <property type="match status" value="1"/>
</dbReference>